<organism evidence="2 3">
    <name type="scientific">Lactuca saligna</name>
    <name type="common">Willowleaf lettuce</name>
    <dbReference type="NCBI Taxonomy" id="75948"/>
    <lineage>
        <taxon>Eukaryota</taxon>
        <taxon>Viridiplantae</taxon>
        <taxon>Streptophyta</taxon>
        <taxon>Embryophyta</taxon>
        <taxon>Tracheophyta</taxon>
        <taxon>Spermatophyta</taxon>
        <taxon>Magnoliopsida</taxon>
        <taxon>eudicotyledons</taxon>
        <taxon>Gunneridae</taxon>
        <taxon>Pentapetalae</taxon>
        <taxon>asterids</taxon>
        <taxon>campanulids</taxon>
        <taxon>Asterales</taxon>
        <taxon>Asteraceae</taxon>
        <taxon>Cichorioideae</taxon>
        <taxon>Cichorieae</taxon>
        <taxon>Lactucinae</taxon>
        <taxon>Lactuca</taxon>
    </lineage>
</organism>
<dbReference type="AlphaFoldDB" id="A0AA35ZDC4"/>
<keyword evidence="3" id="KW-1185">Reference proteome</keyword>
<dbReference type="InterPro" id="IPR036908">
    <property type="entry name" value="RlpA-like_sf"/>
</dbReference>
<dbReference type="InterPro" id="IPR007112">
    <property type="entry name" value="Expansin/allergen_DPBB_dom"/>
</dbReference>
<dbReference type="GO" id="GO:0005576">
    <property type="term" value="C:extracellular region"/>
    <property type="evidence" value="ECO:0007669"/>
    <property type="project" value="InterPro"/>
</dbReference>
<dbReference type="PANTHER" id="PTHR31692">
    <property type="entry name" value="EXPANSIN-B3"/>
    <property type="match status" value="1"/>
</dbReference>
<accession>A0AA35ZDC4</accession>
<dbReference type="SUPFAM" id="SSF50685">
    <property type="entry name" value="Barwin-like endoglucanases"/>
    <property type="match status" value="1"/>
</dbReference>
<dbReference type="InterPro" id="IPR007118">
    <property type="entry name" value="Expan_Lol_pI"/>
</dbReference>
<dbReference type="PANTHER" id="PTHR31692:SF2">
    <property type="entry name" value="EXPANSIN-LIKE B1"/>
    <property type="match status" value="1"/>
</dbReference>
<dbReference type="PROSITE" id="PS50842">
    <property type="entry name" value="EXPANSIN_EG45"/>
    <property type="match status" value="1"/>
</dbReference>
<feature type="domain" description="Expansin-like EG45" evidence="1">
    <location>
        <begin position="88"/>
        <end position="137"/>
    </location>
</feature>
<name>A0AA35ZDC4_LACSI</name>
<evidence type="ECO:0000313" key="2">
    <source>
        <dbReference type="EMBL" id="CAI9290496.1"/>
    </source>
</evidence>
<dbReference type="PRINTS" id="PR01225">
    <property type="entry name" value="EXPANSNFAMLY"/>
</dbReference>
<gene>
    <name evidence="2" type="ORF">LSALG_LOCUS29686</name>
</gene>
<dbReference type="Proteomes" id="UP001177003">
    <property type="component" value="Chromosome 6"/>
</dbReference>
<dbReference type="EMBL" id="OX465082">
    <property type="protein sequence ID" value="CAI9290496.1"/>
    <property type="molecule type" value="Genomic_DNA"/>
</dbReference>
<reference evidence="2" key="1">
    <citation type="submission" date="2023-04" db="EMBL/GenBank/DDBJ databases">
        <authorList>
            <person name="Vijverberg K."/>
            <person name="Xiong W."/>
            <person name="Schranz E."/>
        </authorList>
    </citation>
    <scope>NUCLEOTIDE SEQUENCE</scope>
</reference>
<proteinExistence type="predicted"/>
<evidence type="ECO:0000313" key="3">
    <source>
        <dbReference type="Proteomes" id="UP001177003"/>
    </source>
</evidence>
<dbReference type="Gene3D" id="2.40.40.10">
    <property type="entry name" value="RlpA-like domain"/>
    <property type="match status" value="1"/>
</dbReference>
<protein>
    <recommendedName>
        <fullName evidence="1">Expansin-like EG45 domain-containing protein</fullName>
    </recommendedName>
</protein>
<sequence>MAPASKLSVFSSTCLFFKSIFRVGRNRLRLPQLEPSFFLAAFLLASTSDNYESMSSDVEGGGSGLCQDYYVSSRATYYGSPDCLGTPTGACGYKAYGSTINGGEVSGVSRLFKNGTGCGACYQVRCKSPKHCSENGVKWW</sequence>
<evidence type="ECO:0000259" key="1">
    <source>
        <dbReference type="PROSITE" id="PS50842"/>
    </source>
</evidence>